<dbReference type="CDD" id="cd11073">
    <property type="entry name" value="CYP76-like"/>
    <property type="match status" value="2"/>
</dbReference>
<keyword evidence="3" id="KW-0560">Oxidoreductase</keyword>
<keyword evidence="5" id="KW-0349">Heme</keyword>
<dbReference type="InParanoid" id="F6I333"/>
<evidence type="ECO:0000256" key="6">
    <source>
        <dbReference type="SAM" id="SignalP"/>
    </source>
</evidence>
<dbReference type="Gene3D" id="1.10.630.10">
    <property type="entry name" value="Cytochrome P450"/>
    <property type="match status" value="2"/>
</dbReference>
<dbReference type="FunFam" id="1.10.630.10:FF:000007">
    <property type="entry name" value="Cytochrome P450 76C4"/>
    <property type="match status" value="2"/>
</dbReference>
<evidence type="ECO:0000256" key="5">
    <source>
        <dbReference type="PIRSR" id="PIRSR602401-1"/>
    </source>
</evidence>
<evidence type="ECO:0000256" key="1">
    <source>
        <dbReference type="ARBA" id="ARBA00010617"/>
    </source>
</evidence>
<evidence type="ECO:0000256" key="3">
    <source>
        <dbReference type="ARBA" id="ARBA00023002"/>
    </source>
</evidence>
<keyword evidence="2 5" id="KW-0479">Metal-binding</keyword>
<organism evidence="7 8">
    <name type="scientific">Vitis vinifera</name>
    <name type="common">Grape</name>
    <dbReference type="NCBI Taxonomy" id="29760"/>
    <lineage>
        <taxon>Eukaryota</taxon>
        <taxon>Viridiplantae</taxon>
        <taxon>Streptophyta</taxon>
        <taxon>Embryophyta</taxon>
        <taxon>Tracheophyta</taxon>
        <taxon>Spermatophyta</taxon>
        <taxon>Magnoliopsida</taxon>
        <taxon>eudicotyledons</taxon>
        <taxon>Gunneridae</taxon>
        <taxon>Pentapetalae</taxon>
        <taxon>rosids</taxon>
        <taxon>Vitales</taxon>
        <taxon>Vitaceae</taxon>
        <taxon>Viteae</taxon>
        <taxon>Vitis</taxon>
    </lineage>
</organism>
<sequence>MDYITVLLLLSFVWTCIHLLKLSPTGRKPSTASLPPGPRPFPIIGNILKLGDKPHQSLTNLSKTYGPVMSLKLGSVSTIVISSSETAKEVLHRNNQAFSGRVVLDAVKAHNHHESSVVWSPASAYWRKIRKICTREMFSVQRLEASQGLRRKIVQELLDHAEECCGRGCAVDIGAATFTASLNLLSNTIFSINLVHHASTFSQEFKDIVWRVMEDAGRPNFADYFPAFKLIDPQGIQQNMKIHLDKLIHIFEGIINQRLQSKASSASNDVLDAFLNLTEENNQEWSCRDIIHLLMDLFLAGTDTTSGTIEWAMAELLHNPEKMAKAQRELQEVLGKDGIVQESDISKLPYFQAIVKETFRLHPPGPLLAPHKAESDVEIRGFTVPKNSQVLVNVWAIGRDPSTWSNPNAFVPERFLGCDIDVKGRDFELIPFGAGRRICLGLPLAHRMVHLILASLLHSYAWKLDDGMKPADMDMNEKLGLTLHKVQPLRAIPIKTMDYITFLLLLSFVWTCIHLLKLSPIGRKPGTASLPPGPRPLPIIGNILKLGDKPHRSLANLSKTYGPVMSLKLGSIATIVISSSETAKEVLHRNDQAFSSRTVPDAVRAHNHHESSVVWVPASVHWRKIRKICTREIFSVQQLDASQGLRRKIVQELLDHVEECCSRGCAVDINGAVFTASLNLLSNTIFSINLAHHGSNFSQEFKNIARGVMEGVGRPNFVDYFPAFRLIDPQASKDVLDALLNLTKENDNEWSCSDIKHLLLDLFVAGTDTTSSTVEWAMAELLCNPEKIAKAQKEIRGVLGNEGIVQESDISKFPYLQSIVKETFRLHPPAPLLVPHKAETDVEICGFTIPKNSQVLVNAWAIGRDPSTWPNPNAFMPERFLECDIDVKGRDFELIPFGAGRRICPGMPLAHRMVHLMLASLLYSHAWKLEDGMKPENMDMSEKFGLTLQKAQPLRAIPIKDIFVAETNTTWSTVKWAMAELIRNPETMAKLKRRSKKF</sequence>
<dbReference type="InterPro" id="IPR002401">
    <property type="entry name" value="Cyt_P450_E_grp-I"/>
</dbReference>
<dbReference type="GO" id="GO:0016705">
    <property type="term" value="F:oxidoreductase activity, acting on paired donors, with incorporation or reduction of molecular oxygen"/>
    <property type="evidence" value="ECO:0007669"/>
    <property type="project" value="InterPro"/>
</dbReference>
<dbReference type="PANTHER" id="PTHR47950:SF44">
    <property type="entry name" value="CYTOCHROME P450, FAMILY 76, SUBFAMILY C, POLYPEPTIDE 5-RELATED"/>
    <property type="match status" value="1"/>
</dbReference>
<dbReference type="InterPro" id="IPR017972">
    <property type="entry name" value="Cyt_P450_CS"/>
</dbReference>
<evidence type="ECO:0000256" key="4">
    <source>
        <dbReference type="ARBA" id="ARBA00023004"/>
    </source>
</evidence>
<dbReference type="GO" id="GO:0020037">
    <property type="term" value="F:heme binding"/>
    <property type="evidence" value="ECO:0007669"/>
    <property type="project" value="InterPro"/>
</dbReference>
<dbReference type="PRINTS" id="PR00463">
    <property type="entry name" value="EP450I"/>
</dbReference>
<dbReference type="PRINTS" id="PR00385">
    <property type="entry name" value="P450"/>
</dbReference>
<dbReference type="AlphaFoldDB" id="F6I333"/>
<keyword evidence="6" id="KW-0732">Signal</keyword>
<protein>
    <recommendedName>
        <fullName evidence="9">Geraniol 8-hydroxylase</fullName>
    </recommendedName>
</protein>
<feature type="signal peptide" evidence="6">
    <location>
        <begin position="1"/>
        <end position="19"/>
    </location>
</feature>
<dbReference type="InterPro" id="IPR036396">
    <property type="entry name" value="Cyt_P450_sf"/>
</dbReference>
<dbReference type="PaxDb" id="29760-VIT_15s0048g01590.t01"/>
<gene>
    <name evidence="7" type="ordered locus">VIT_15s0048g01590</name>
</gene>
<dbReference type="Pfam" id="PF00067">
    <property type="entry name" value="p450"/>
    <property type="match status" value="3"/>
</dbReference>
<comment type="cofactor">
    <cofactor evidence="5">
        <name>heme</name>
        <dbReference type="ChEBI" id="CHEBI:30413"/>
    </cofactor>
</comment>
<evidence type="ECO:0008006" key="9">
    <source>
        <dbReference type="Google" id="ProtNLM"/>
    </source>
</evidence>
<accession>F6I333</accession>
<dbReference type="GO" id="GO:0016491">
    <property type="term" value="F:oxidoreductase activity"/>
    <property type="evidence" value="ECO:0000318"/>
    <property type="project" value="GO_Central"/>
</dbReference>
<evidence type="ECO:0000256" key="2">
    <source>
        <dbReference type="ARBA" id="ARBA00022723"/>
    </source>
</evidence>
<dbReference type="PANTHER" id="PTHR47950">
    <property type="entry name" value="CYTOCHROME P450, FAMILY 76, SUBFAMILY C, POLYPEPTIDE 5-RELATED"/>
    <property type="match status" value="1"/>
</dbReference>
<keyword evidence="4 5" id="KW-0408">Iron</keyword>
<dbReference type="GO" id="GO:0005506">
    <property type="term" value="F:iron ion binding"/>
    <property type="evidence" value="ECO:0007669"/>
    <property type="project" value="InterPro"/>
</dbReference>
<feature type="binding site" description="axial binding residue" evidence="5">
    <location>
        <position position="439"/>
    </location>
    <ligand>
        <name>heme</name>
        <dbReference type="ChEBI" id="CHEBI:30413"/>
    </ligand>
    <ligandPart>
        <name>Fe</name>
        <dbReference type="ChEBI" id="CHEBI:18248"/>
    </ligandPart>
</feature>
<feature type="chain" id="PRO_5003341828" description="Geraniol 8-hydroxylase" evidence="6">
    <location>
        <begin position="20"/>
        <end position="998"/>
    </location>
</feature>
<dbReference type="EMBL" id="FN596739">
    <property type="protein sequence ID" value="CCB61350.1"/>
    <property type="molecule type" value="Genomic_DNA"/>
</dbReference>
<evidence type="ECO:0000313" key="7">
    <source>
        <dbReference type="EMBL" id="CCB61350.1"/>
    </source>
</evidence>
<dbReference type="HOGENOM" id="CLU_001570_0_5_1"/>
<name>F6I333_VITVI</name>
<keyword evidence="8" id="KW-1185">Reference proteome</keyword>
<dbReference type="PROSITE" id="PS00086">
    <property type="entry name" value="CYTOCHROME_P450"/>
    <property type="match status" value="2"/>
</dbReference>
<evidence type="ECO:0000313" key="8">
    <source>
        <dbReference type="Proteomes" id="UP000009183"/>
    </source>
</evidence>
<dbReference type="STRING" id="29760.F6I333"/>
<dbReference type="InterPro" id="IPR001128">
    <property type="entry name" value="Cyt_P450"/>
</dbReference>
<reference evidence="8" key="1">
    <citation type="journal article" date="2007" name="Nature">
        <title>The grapevine genome sequence suggests ancestral hexaploidization in major angiosperm phyla.</title>
        <authorList>
            <consortium name="The French-Italian Public Consortium for Grapevine Genome Characterization."/>
            <person name="Jaillon O."/>
            <person name="Aury J.-M."/>
            <person name="Noel B."/>
            <person name="Policriti A."/>
            <person name="Clepet C."/>
            <person name="Casagrande A."/>
            <person name="Choisne N."/>
            <person name="Aubourg S."/>
            <person name="Vitulo N."/>
            <person name="Jubin C."/>
            <person name="Vezzi A."/>
            <person name="Legeai F."/>
            <person name="Hugueney P."/>
            <person name="Dasilva C."/>
            <person name="Horner D."/>
            <person name="Mica E."/>
            <person name="Jublot D."/>
            <person name="Poulain J."/>
            <person name="Bruyere C."/>
            <person name="Billault A."/>
            <person name="Segurens B."/>
            <person name="Gouyvenoux M."/>
            <person name="Ugarte E."/>
            <person name="Cattonaro F."/>
            <person name="Anthouard V."/>
            <person name="Vico V."/>
            <person name="Del Fabbro C."/>
            <person name="Alaux M."/>
            <person name="Di Gaspero G."/>
            <person name="Dumas V."/>
            <person name="Felice N."/>
            <person name="Paillard S."/>
            <person name="Juman I."/>
            <person name="Moroldo M."/>
            <person name="Scalabrin S."/>
            <person name="Canaguier A."/>
            <person name="Le Clainche I."/>
            <person name="Malacrida G."/>
            <person name="Durand E."/>
            <person name="Pesole G."/>
            <person name="Laucou V."/>
            <person name="Chatelet P."/>
            <person name="Merdinoglu D."/>
            <person name="Delledonne M."/>
            <person name="Pezzotti M."/>
            <person name="Lecharny A."/>
            <person name="Scarpelli C."/>
            <person name="Artiguenave F."/>
            <person name="Pe M.E."/>
            <person name="Valle G."/>
            <person name="Morgante M."/>
            <person name="Caboche M."/>
            <person name="Adam-Blondon A.-F."/>
            <person name="Weissenbach J."/>
            <person name="Quetier F."/>
            <person name="Wincker P."/>
        </authorList>
    </citation>
    <scope>NUCLEOTIDE SEQUENCE [LARGE SCALE GENOMIC DNA]</scope>
    <source>
        <strain evidence="8">cv. Pinot noir / PN40024</strain>
    </source>
</reference>
<dbReference type="FunCoup" id="F6I333">
    <property type="interactions" value="277"/>
</dbReference>
<comment type="similarity">
    <text evidence="1">Belongs to the cytochrome P450 family.</text>
</comment>
<dbReference type="Proteomes" id="UP000009183">
    <property type="component" value="Chromosome 15"/>
</dbReference>
<dbReference type="SUPFAM" id="SSF48264">
    <property type="entry name" value="Cytochrome P450"/>
    <property type="match status" value="2"/>
</dbReference>
<dbReference type="GO" id="GO:0004497">
    <property type="term" value="F:monooxygenase activity"/>
    <property type="evidence" value="ECO:0007669"/>
    <property type="project" value="InterPro"/>
</dbReference>
<dbReference type="eggNOG" id="KOG0156">
    <property type="taxonomic scope" value="Eukaryota"/>
</dbReference>
<proteinExistence type="inferred from homology"/>